<comment type="caution">
    <text evidence="3">The sequence shown here is derived from an EMBL/GenBank/DDBJ whole genome shotgun (WGS) entry which is preliminary data.</text>
</comment>
<evidence type="ECO:0000313" key="4">
    <source>
        <dbReference type="Proteomes" id="UP000761264"/>
    </source>
</evidence>
<dbReference type="EMBL" id="JAAQPH010000005">
    <property type="protein sequence ID" value="NIA68555.1"/>
    <property type="molecule type" value="Genomic_DNA"/>
</dbReference>
<proteinExistence type="predicted"/>
<organism evidence="3 4">
    <name type="scientific">Pelagibius litoralis</name>
    <dbReference type="NCBI Taxonomy" id="374515"/>
    <lineage>
        <taxon>Bacteria</taxon>
        <taxon>Pseudomonadati</taxon>
        <taxon>Pseudomonadota</taxon>
        <taxon>Alphaproteobacteria</taxon>
        <taxon>Rhodospirillales</taxon>
        <taxon>Rhodovibrionaceae</taxon>
        <taxon>Pelagibius</taxon>
    </lineage>
</organism>
<keyword evidence="1 3" id="KW-0315">Glutamine amidotransferase</keyword>
<protein>
    <submittedName>
        <fullName evidence="3">Class II glutamine amidotransferase</fullName>
    </submittedName>
</protein>
<dbReference type="InterPro" id="IPR026869">
    <property type="entry name" value="EgtC-like"/>
</dbReference>
<evidence type="ECO:0000313" key="3">
    <source>
        <dbReference type="EMBL" id="NIA68555.1"/>
    </source>
</evidence>
<name>A0A967EXA6_9PROT</name>
<dbReference type="InterPro" id="IPR029055">
    <property type="entry name" value="Ntn_hydrolases_N"/>
</dbReference>
<evidence type="ECO:0000259" key="2">
    <source>
        <dbReference type="PROSITE" id="PS51278"/>
    </source>
</evidence>
<dbReference type="SUPFAM" id="SSF56235">
    <property type="entry name" value="N-terminal nucleophile aminohydrolases (Ntn hydrolases)"/>
    <property type="match status" value="1"/>
</dbReference>
<dbReference type="PROSITE" id="PS51278">
    <property type="entry name" value="GATASE_TYPE_2"/>
    <property type="match status" value="1"/>
</dbReference>
<dbReference type="Proteomes" id="UP000761264">
    <property type="component" value="Unassembled WGS sequence"/>
</dbReference>
<dbReference type="InterPro" id="IPR017932">
    <property type="entry name" value="GATase_2_dom"/>
</dbReference>
<dbReference type="CDD" id="cd01908">
    <property type="entry name" value="YafJ"/>
    <property type="match status" value="1"/>
</dbReference>
<dbReference type="PANTHER" id="PTHR43187">
    <property type="entry name" value="GLUTAMINE AMIDOTRANSFERASE DUG3-RELATED"/>
    <property type="match status" value="1"/>
</dbReference>
<gene>
    <name evidence="3" type="ORF">HBA54_08120</name>
</gene>
<dbReference type="RefSeq" id="WP_167223275.1">
    <property type="nucleotide sequence ID" value="NZ_JAAQPH010000005.1"/>
</dbReference>
<evidence type="ECO:0000256" key="1">
    <source>
        <dbReference type="ARBA" id="ARBA00022962"/>
    </source>
</evidence>
<accession>A0A967EXA6</accession>
<sequence>MCRWLAYTGEPVFLDELICKPDHSLVAQSLCANEAKTPTNGDGFGIGWYGERAEPGLYREVLPAWNDQNLASLAHQLRAGLFFAHVRASTGTSSSRPNCHPFARGRWLFMHNGQIGGYLKLRRRLEALIPDPLYDNREGTTDSEILFLLLFANGLEDDPLGALSRTLAQVGGVMAAAGVKQPLRFTSALTDGRSIYALRYASDDRPPSLYWRSGDPAGQGDGVSIVSEPLEGPDTWQALPANRVLMVGPDRAVSFESLDFLRAAAE</sequence>
<dbReference type="AlphaFoldDB" id="A0A967EXA6"/>
<dbReference type="Pfam" id="PF13230">
    <property type="entry name" value="GATase_4"/>
    <property type="match status" value="1"/>
</dbReference>
<feature type="domain" description="Glutamine amidotransferase type-2" evidence="2">
    <location>
        <begin position="2"/>
        <end position="266"/>
    </location>
</feature>
<dbReference type="InterPro" id="IPR052373">
    <property type="entry name" value="Gamma-glu_amide_hydrolase"/>
</dbReference>
<dbReference type="PANTHER" id="PTHR43187:SF1">
    <property type="entry name" value="GLUTAMINE AMIDOTRANSFERASE DUG3-RELATED"/>
    <property type="match status" value="1"/>
</dbReference>
<reference evidence="3" key="1">
    <citation type="submission" date="2020-03" db="EMBL/GenBank/DDBJ databases">
        <title>Genome of Pelagibius litoralis DSM 21314T.</title>
        <authorList>
            <person name="Wang G."/>
        </authorList>
    </citation>
    <scope>NUCLEOTIDE SEQUENCE</scope>
    <source>
        <strain evidence="3">DSM 21314</strain>
    </source>
</reference>
<keyword evidence="4" id="KW-1185">Reference proteome</keyword>
<dbReference type="Gene3D" id="3.60.20.10">
    <property type="entry name" value="Glutamine Phosphoribosylpyrophosphate, subunit 1, domain 1"/>
    <property type="match status" value="1"/>
</dbReference>